<dbReference type="EMBL" id="JAQQFR010000001">
    <property type="protein sequence ID" value="MFL9876965.1"/>
    <property type="molecule type" value="Genomic_DNA"/>
</dbReference>
<protein>
    <recommendedName>
        <fullName evidence="2">protein-glutamate methylesterase</fullName>
        <ecNumber evidence="2">3.1.1.61</ecNumber>
    </recommendedName>
</protein>
<dbReference type="SUPFAM" id="SSF52738">
    <property type="entry name" value="Methylesterase CheB, C-terminal domain"/>
    <property type="match status" value="1"/>
</dbReference>
<sequence>MNDTAHLDSRIGNIDAIVIGASAGGVEALSTLLPALPQNAVAATFVVLHLPRERPSLLVDIFAPKCAQPVREAQDKEPVEPGTIYFAPPDYHLLIDTGPQLALSADEPVNFSRPAIDVLFESAADQYGDRLLGIILTGANHDGAAGLQAVRRAGGMTIVQQPDDAQSSYMPEVALQQGAVDAVLTVQQIAALLRTFTRTAVRSSSGGVKNA</sequence>
<dbReference type="Proteomes" id="UP001629214">
    <property type="component" value="Unassembled WGS sequence"/>
</dbReference>
<proteinExistence type="predicted"/>
<evidence type="ECO:0000259" key="5">
    <source>
        <dbReference type="PROSITE" id="PS50122"/>
    </source>
</evidence>
<feature type="domain" description="CheB-type methylesterase" evidence="5">
    <location>
        <begin position="17"/>
        <end position="200"/>
    </location>
</feature>
<evidence type="ECO:0000256" key="4">
    <source>
        <dbReference type="PROSITE-ProRule" id="PRU00050"/>
    </source>
</evidence>
<dbReference type="Pfam" id="PF01339">
    <property type="entry name" value="CheB_methylest"/>
    <property type="match status" value="1"/>
</dbReference>
<reference evidence="6 7" key="1">
    <citation type="journal article" date="2024" name="Chem. Sci.">
        <title>Discovery of megapolipeptins by genome mining of a Burkholderiales bacteria collection.</title>
        <authorList>
            <person name="Paulo B.S."/>
            <person name="Recchia M.J.J."/>
            <person name="Lee S."/>
            <person name="Fergusson C.H."/>
            <person name="Romanowski S.B."/>
            <person name="Hernandez A."/>
            <person name="Krull N."/>
            <person name="Liu D.Y."/>
            <person name="Cavanagh H."/>
            <person name="Bos A."/>
            <person name="Gray C.A."/>
            <person name="Murphy B.T."/>
            <person name="Linington R.G."/>
            <person name="Eustaquio A.S."/>
        </authorList>
    </citation>
    <scope>NUCLEOTIDE SEQUENCE [LARGE SCALE GENOMIC DNA]</scope>
    <source>
        <strain evidence="6 7">RL21-008-BIB-B</strain>
    </source>
</reference>
<comment type="caution">
    <text evidence="6">The sequence shown here is derived from an EMBL/GenBank/DDBJ whole genome shotgun (WGS) entry which is preliminary data.</text>
</comment>
<gene>
    <name evidence="6" type="ORF">PQR63_01120</name>
</gene>
<dbReference type="PROSITE" id="PS50122">
    <property type="entry name" value="CHEB"/>
    <property type="match status" value="1"/>
</dbReference>
<evidence type="ECO:0000256" key="3">
    <source>
        <dbReference type="ARBA" id="ARBA00048267"/>
    </source>
</evidence>
<dbReference type="PANTHER" id="PTHR42872">
    <property type="entry name" value="PROTEIN-GLUTAMATE METHYLESTERASE/PROTEIN-GLUTAMINE GLUTAMINASE"/>
    <property type="match status" value="1"/>
</dbReference>
<dbReference type="EC" id="3.1.1.61" evidence="2"/>
<dbReference type="RefSeq" id="WP_408164887.1">
    <property type="nucleotide sequence ID" value="NZ_JAQQFR010000001.1"/>
</dbReference>
<keyword evidence="4" id="KW-0145">Chemotaxis</keyword>
<feature type="active site" evidence="4">
    <location>
        <position position="49"/>
    </location>
</feature>
<dbReference type="InterPro" id="IPR000673">
    <property type="entry name" value="Sig_transdc_resp-reg_Me-estase"/>
</dbReference>
<dbReference type="PANTHER" id="PTHR42872:SF6">
    <property type="entry name" value="PROTEIN-GLUTAMATE METHYLESTERASE_PROTEIN-GLUTAMINE GLUTAMINASE"/>
    <property type="match status" value="1"/>
</dbReference>
<dbReference type="Gene3D" id="3.40.50.180">
    <property type="entry name" value="Methylesterase CheB, C-terminal domain"/>
    <property type="match status" value="1"/>
</dbReference>
<name>A0ABW8Z3B5_9BURK</name>
<keyword evidence="7" id="KW-1185">Reference proteome</keyword>
<evidence type="ECO:0000256" key="1">
    <source>
        <dbReference type="ARBA" id="ARBA00022801"/>
    </source>
</evidence>
<organism evidence="6 7">
    <name type="scientific">Herbaspirillum rhizosphaerae</name>
    <dbReference type="NCBI Taxonomy" id="346179"/>
    <lineage>
        <taxon>Bacteria</taxon>
        <taxon>Pseudomonadati</taxon>
        <taxon>Pseudomonadota</taxon>
        <taxon>Betaproteobacteria</taxon>
        <taxon>Burkholderiales</taxon>
        <taxon>Oxalobacteraceae</taxon>
        <taxon>Herbaspirillum</taxon>
    </lineage>
</organism>
<dbReference type="CDD" id="cd16433">
    <property type="entry name" value="CheB"/>
    <property type="match status" value="1"/>
</dbReference>
<evidence type="ECO:0000313" key="7">
    <source>
        <dbReference type="Proteomes" id="UP001629214"/>
    </source>
</evidence>
<feature type="active site" evidence="4">
    <location>
        <position position="142"/>
    </location>
</feature>
<dbReference type="InterPro" id="IPR035909">
    <property type="entry name" value="CheB_C"/>
</dbReference>
<evidence type="ECO:0000313" key="6">
    <source>
        <dbReference type="EMBL" id="MFL9876965.1"/>
    </source>
</evidence>
<feature type="active site" evidence="4">
    <location>
        <position position="22"/>
    </location>
</feature>
<accession>A0ABW8Z3B5</accession>
<evidence type="ECO:0000256" key="2">
    <source>
        <dbReference type="ARBA" id="ARBA00039140"/>
    </source>
</evidence>
<keyword evidence="1 4" id="KW-0378">Hydrolase</keyword>
<comment type="catalytic activity">
    <reaction evidence="3">
        <text>[protein]-L-glutamate 5-O-methyl ester + H2O = L-glutamyl-[protein] + methanol + H(+)</text>
        <dbReference type="Rhea" id="RHEA:23236"/>
        <dbReference type="Rhea" id="RHEA-COMP:10208"/>
        <dbReference type="Rhea" id="RHEA-COMP:10311"/>
        <dbReference type="ChEBI" id="CHEBI:15377"/>
        <dbReference type="ChEBI" id="CHEBI:15378"/>
        <dbReference type="ChEBI" id="CHEBI:17790"/>
        <dbReference type="ChEBI" id="CHEBI:29973"/>
        <dbReference type="ChEBI" id="CHEBI:82795"/>
        <dbReference type="EC" id="3.1.1.61"/>
    </reaction>
</comment>